<dbReference type="EMBL" id="AMQN01004626">
    <property type="status" value="NOT_ANNOTATED_CDS"/>
    <property type="molecule type" value="Genomic_DNA"/>
</dbReference>
<organism evidence="2">
    <name type="scientific">Capitella teleta</name>
    <name type="common">Polychaete worm</name>
    <dbReference type="NCBI Taxonomy" id="283909"/>
    <lineage>
        <taxon>Eukaryota</taxon>
        <taxon>Metazoa</taxon>
        <taxon>Spiralia</taxon>
        <taxon>Lophotrochozoa</taxon>
        <taxon>Annelida</taxon>
        <taxon>Polychaeta</taxon>
        <taxon>Sedentaria</taxon>
        <taxon>Scolecida</taxon>
        <taxon>Capitellidae</taxon>
        <taxon>Capitella</taxon>
    </lineage>
</organism>
<dbReference type="EnsemblMetazoa" id="CapteT215981">
    <property type="protein sequence ID" value="CapteP215981"/>
    <property type="gene ID" value="CapteG215981"/>
</dbReference>
<dbReference type="Proteomes" id="UP000014760">
    <property type="component" value="Unassembled WGS sequence"/>
</dbReference>
<protein>
    <submittedName>
        <fullName evidence="2 3">Uncharacterized protein</fullName>
    </submittedName>
</protein>
<keyword evidence="1" id="KW-0540">Nuclease</keyword>
<gene>
    <name evidence="2" type="ORF">CAPTEDRAFT_215981</name>
</gene>
<evidence type="ECO:0000313" key="2">
    <source>
        <dbReference type="EMBL" id="ELU15134.1"/>
    </source>
</evidence>
<proteinExistence type="predicted"/>
<keyword evidence="1" id="KW-0378">Hydrolase</keyword>
<evidence type="ECO:0000313" key="3">
    <source>
        <dbReference type="EnsemblMetazoa" id="CapteP215981"/>
    </source>
</evidence>
<keyword evidence="4" id="KW-1185">Reference proteome</keyword>
<dbReference type="EMBL" id="KB293995">
    <property type="protein sequence ID" value="ELU15134.1"/>
    <property type="molecule type" value="Genomic_DNA"/>
</dbReference>
<reference evidence="2 4" key="2">
    <citation type="journal article" date="2013" name="Nature">
        <title>Insights into bilaterian evolution from three spiralian genomes.</title>
        <authorList>
            <person name="Simakov O."/>
            <person name="Marletaz F."/>
            <person name="Cho S.J."/>
            <person name="Edsinger-Gonzales E."/>
            <person name="Havlak P."/>
            <person name="Hellsten U."/>
            <person name="Kuo D.H."/>
            <person name="Larsson T."/>
            <person name="Lv J."/>
            <person name="Arendt D."/>
            <person name="Savage R."/>
            <person name="Osoegawa K."/>
            <person name="de Jong P."/>
            <person name="Grimwood J."/>
            <person name="Chapman J.A."/>
            <person name="Shapiro H."/>
            <person name="Aerts A."/>
            <person name="Otillar R.P."/>
            <person name="Terry A.Y."/>
            <person name="Boore J.L."/>
            <person name="Grigoriev I.V."/>
            <person name="Lindberg D.R."/>
            <person name="Seaver E.C."/>
            <person name="Weisblat D.A."/>
            <person name="Putnam N.H."/>
            <person name="Rokhsar D.S."/>
        </authorList>
    </citation>
    <scope>NUCLEOTIDE SEQUENCE</scope>
    <source>
        <strain evidence="2 4">I ESC-2004</strain>
    </source>
</reference>
<dbReference type="STRING" id="283909.R7V992"/>
<evidence type="ECO:0000256" key="1">
    <source>
        <dbReference type="ARBA" id="ARBA00022722"/>
    </source>
</evidence>
<accession>R7V992</accession>
<dbReference type="GO" id="GO:0000175">
    <property type="term" value="F:3'-5'-RNA exonuclease activity"/>
    <property type="evidence" value="ECO:0007669"/>
    <property type="project" value="InterPro"/>
</dbReference>
<sequence length="296" mass="33864">MSGCSRRSSRTSTPWRYWSKPGISAGNLETTLLWWQNQPAEYLRAKSKEENAAIHQEARAQASTIRALMQDRKELISKQIKDKLAEKQQKKEMKATKEVNTKIKTSREVSQYGGPWVTEAEVESFLQDMAPAVQRKALVAQLRFHRDVVQVRGSKVLFQESSQGEKFSPEQLKEHFIEVLSINVDASEDFPPQDLTYRQASDIHEATDVQKFDLTMKLQAARNSRLAKTHLPSFLQQPSSLIGKRFLHLCRNAPGERPEWFPGTVLEVAKVAMRCDLSNNMMIQIEREIPPKTAKK</sequence>
<dbReference type="AlphaFoldDB" id="R7V992"/>
<reference evidence="3" key="3">
    <citation type="submission" date="2015-06" db="UniProtKB">
        <authorList>
            <consortium name="EnsemblMetazoa"/>
        </authorList>
    </citation>
    <scope>IDENTIFICATION</scope>
</reference>
<dbReference type="InterPro" id="IPR022894">
    <property type="entry name" value="Oligoribonuclease"/>
</dbReference>
<evidence type="ECO:0000313" key="4">
    <source>
        <dbReference type="Proteomes" id="UP000014760"/>
    </source>
</evidence>
<dbReference type="OrthoDB" id="10067847at2759"/>
<name>R7V992_CAPTE</name>
<reference evidence="4" key="1">
    <citation type="submission" date="2012-12" db="EMBL/GenBank/DDBJ databases">
        <authorList>
            <person name="Hellsten U."/>
            <person name="Grimwood J."/>
            <person name="Chapman J.A."/>
            <person name="Shapiro H."/>
            <person name="Aerts A."/>
            <person name="Otillar R.P."/>
            <person name="Terry A.Y."/>
            <person name="Boore J.L."/>
            <person name="Simakov O."/>
            <person name="Marletaz F."/>
            <person name="Cho S.-J."/>
            <person name="Edsinger-Gonzales E."/>
            <person name="Havlak P."/>
            <person name="Kuo D.-H."/>
            <person name="Larsson T."/>
            <person name="Lv J."/>
            <person name="Arendt D."/>
            <person name="Savage R."/>
            <person name="Osoegawa K."/>
            <person name="de Jong P."/>
            <person name="Lindberg D.R."/>
            <person name="Seaver E.C."/>
            <person name="Weisblat D.A."/>
            <person name="Putnam N.H."/>
            <person name="Grigoriev I.V."/>
            <person name="Rokhsar D.S."/>
        </authorList>
    </citation>
    <scope>NUCLEOTIDE SEQUENCE</scope>
    <source>
        <strain evidence="4">I ESC-2004</strain>
    </source>
</reference>
<dbReference type="PANTHER" id="PTHR11046">
    <property type="entry name" value="OLIGORIBONUCLEASE, MITOCHONDRIAL"/>
    <property type="match status" value="1"/>
</dbReference>
<dbReference type="HOGENOM" id="CLU_940865_0_0_1"/>
<dbReference type="PANTHER" id="PTHR11046:SF29">
    <property type="match status" value="1"/>
</dbReference>